<dbReference type="PANTHER" id="PTHR12185">
    <property type="entry name" value="SID1 TRANSMEMBRANE FAMILY MEMEBER"/>
    <property type="match status" value="1"/>
</dbReference>
<evidence type="ECO:0000256" key="6">
    <source>
        <dbReference type="ARBA" id="ARBA00023136"/>
    </source>
</evidence>
<gene>
    <name evidence="10" type="ORF">PACLA_8A082249</name>
</gene>
<dbReference type="PANTHER" id="PTHR12185:SF14">
    <property type="entry name" value="CHOLESTEROL UPTAKE PROTEIN 1"/>
    <property type="match status" value="1"/>
</dbReference>
<evidence type="ECO:0000256" key="8">
    <source>
        <dbReference type="SAM" id="MobiDB-lite"/>
    </source>
</evidence>
<feature type="transmembrane region" description="Helical" evidence="9">
    <location>
        <begin position="561"/>
        <end position="578"/>
    </location>
</feature>
<evidence type="ECO:0000256" key="3">
    <source>
        <dbReference type="ARBA" id="ARBA00022692"/>
    </source>
</evidence>
<dbReference type="OrthoDB" id="416618at2759"/>
<accession>A0A6S7JK56</accession>
<evidence type="ECO:0000256" key="1">
    <source>
        <dbReference type="ARBA" id="ARBA00004141"/>
    </source>
</evidence>
<feature type="transmembrane region" description="Helical" evidence="9">
    <location>
        <begin position="708"/>
        <end position="732"/>
    </location>
</feature>
<sequence>MQYVTIYGTCNFAKPSFPHRNEMRGYAMIPESSTMLNIMTCNVWYNSSRGILRLWLQKTSNQTKTSLVSTVLDEQGVLVLPGYVTEAEEQVAYPFHICPSLAESSSRNYSIFLSAPPLTGINLTVQVDESILTEREIKTLEFGHKITSQLLVFDVSTIQSKFDHFQVTVRSQDNTHECLLFVSNNCNDVVNIDPQAVNFKESGSTLHLSFTTFGRITLTHASKPQLSTGRWYIGVFLKEGQNKEEESLTKTVKVSVGFAGGINRFSFTQPIVLLILLSVLGGVVIAVFADFFLNPEFEHRLVHKLRMYVHSRVFKTGEPPDETDNVEEGLNEDSPSHSSLPTGSICFRLDRNLDAPYDIIKLSIPKHWPGLKNWGYVMLSWFRGDERSYAYTTGIVAFSLLTGAIQFIVSNWQDMIESGNRDICYYNEGCYRSTPDMDIPSNLIISNLPYMIHGLIFALSVSLREATCRVNERMLNVSVRKESFSIMYAFSWSMVFEGIFSSCYHMCPSRMTFQFDSAFMFVMCGLVIVAAYNSMVDKSQRRQSTDEDVQSYSNPVFETKLFLFFVIPLLLLNYMGSIRDTEGFLLFHDALFYFWCILWITCMFAWVFFHLMVPWKPRPEPAFWCKFAWLCALFPVLMLFIGLYTVDLKKDWSIFFLFTCLAAVMCTVIGYSVTVCSQNIYKHVKQTRDLTAHERRELTWKMYLRWPIVHFHVILYAVGTMACWLMALYYFLQKPVTDKVKMASRSRELNAECSLWEFFDDHDLWHILSSFALLLTAYLIIWCIG</sequence>
<reference evidence="10" key="1">
    <citation type="submission" date="2020-04" db="EMBL/GenBank/DDBJ databases">
        <authorList>
            <person name="Alioto T."/>
            <person name="Alioto T."/>
            <person name="Gomez Garrido J."/>
        </authorList>
    </citation>
    <scope>NUCLEOTIDE SEQUENCE</scope>
    <source>
        <strain evidence="10">A484AB</strain>
    </source>
</reference>
<feature type="transmembrane region" description="Helical" evidence="9">
    <location>
        <begin position="271"/>
        <end position="293"/>
    </location>
</feature>
<keyword evidence="6 9" id="KW-0472">Membrane</keyword>
<dbReference type="EMBL" id="CACRXK020007209">
    <property type="protein sequence ID" value="CAB4011618.1"/>
    <property type="molecule type" value="Genomic_DNA"/>
</dbReference>
<keyword evidence="7" id="KW-0325">Glycoprotein</keyword>
<evidence type="ECO:0000256" key="2">
    <source>
        <dbReference type="ARBA" id="ARBA00006618"/>
    </source>
</evidence>
<feature type="transmembrane region" description="Helical" evidence="9">
    <location>
        <begin position="764"/>
        <end position="784"/>
    </location>
</feature>
<dbReference type="Proteomes" id="UP001152795">
    <property type="component" value="Unassembled WGS sequence"/>
</dbReference>
<feature type="transmembrane region" description="Helical" evidence="9">
    <location>
        <begin position="652"/>
        <end position="673"/>
    </location>
</feature>
<name>A0A6S7JK56_PARCT</name>
<protein>
    <submittedName>
        <fullName evidence="10">SID1 transmembrane family member 1</fullName>
    </submittedName>
</protein>
<feature type="transmembrane region" description="Helical" evidence="9">
    <location>
        <begin position="513"/>
        <end position="532"/>
    </location>
</feature>
<keyword evidence="4" id="KW-0732">Signal</keyword>
<feature type="transmembrane region" description="Helical" evidence="9">
    <location>
        <begin position="627"/>
        <end position="646"/>
    </location>
</feature>
<dbReference type="AlphaFoldDB" id="A0A6S7JK56"/>
<dbReference type="GO" id="GO:0051033">
    <property type="term" value="F:RNA transmembrane transporter activity"/>
    <property type="evidence" value="ECO:0007669"/>
    <property type="project" value="TreeGrafter"/>
</dbReference>
<comment type="subcellular location">
    <subcellularLocation>
        <location evidence="1">Membrane</location>
        <topology evidence="1">Multi-pass membrane protein</topology>
    </subcellularLocation>
</comment>
<dbReference type="GO" id="GO:0005886">
    <property type="term" value="C:plasma membrane"/>
    <property type="evidence" value="ECO:0007669"/>
    <property type="project" value="TreeGrafter"/>
</dbReference>
<dbReference type="GO" id="GO:0005764">
    <property type="term" value="C:lysosome"/>
    <property type="evidence" value="ECO:0007669"/>
    <property type="project" value="TreeGrafter"/>
</dbReference>
<keyword evidence="5 9" id="KW-1133">Transmembrane helix</keyword>
<dbReference type="GO" id="GO:0003725">
    <property type="term" value="F:double-stranded RNA binding"/>
    <property type="evidence" value="ECO:0007669"/>
    <property type="project" value="TreeGrafter"/>
</dbReference>
<keyword evidence="11" id="KW-1185">Reference proteome</keyword>
<evidence type="ECO:0000256" key="9">
    <source>
        <dbReference type="SAM" id="Phobius"/>
    </source>
</evidence>
<keyword evidence="3 9" id="KW-0812">Transmembrane</keyword>
<evidence type="ECO:0000256" key="5">
    <source>
        <dbReference type="ARBA" id="ARBA00022989"/>
    </source>
</evidence>
<comment type="caution">
    <text evidence="10">The sequence shown here is derived from an EMBL/GenBank/DDBJ whole genome shotgun (WGS) entry which is preliminary data.</text>
</comment>
<proteinExistence type="inferred from homology"/>
<feature type="transmembrane region" description="Helical" evidence="9">
    <location>
        <begin position="590"/>
        <end position="615"/>
    </location>
</feature>
<dbReference type="Pfam" id="PF13965">
    <property type="entry name" value="SID-1_RNA_chan"/>
    <property type="match status" value="1"/>
</dbReference>
<feature type="transmembrane region" description="Helical" evidence="9">
    <location>
        <begin position="388"/>
        <end position="409"/>
    </location>
</feature>
<evidence type="ECO:0000313" key="11">
    <source>
        <dbReference type="Proteomes" id="UP001152795"/>
    </source>
</evidence>
<evidence type="ECO:0000313" key="10">
    <source>
        <dbReference type="EMBL" id="CAB4011618.1"/>
    </source>
</evidence>
<feature type="region of interest" description="Disordered" evidence="8">
    <location>
        <begin position="319"/>
        <end position="340"/>
    </location>
</feature>
<feature type="transmembrane region" description="Helical" evidence="9">
    <location>
        <begin position="484"/>
        <end position="507"/>
    </location>
</feature>
<organism evidence="10 11">
    <name type="scientific">Paramuricea clavata</name>
    <name type="common">Red gorgonian</name>
    <name type="synonym">Violescent sea-whip</name>
    <dbReference type="NCBI Taxonomy" id="317549"/>
    <lineage>
        <taxon>Eukaryota</taxon>
        <taxon>Metazoa</taxon>
        <taxon>Cnidaria</taxon>
        <taxon>Anthozoa</taxon>
        <taxon>Octocorallia</taxon>
        <taxon>Malacalcyonacea</taxon>
        <taxon>Plexauridae</taxon>
        <taxon>Paramuricea</taxon>
    </lineage>
</organism>
<feature type="compositionally biased region" description="Acidic residues" evidence="8">
    <location>
        <begin position="319"/>
        <end position="331"/>
    </location>
</feature>
<feature type="transmembrane region" description="Helical" evidence="9">
    <location>
        <begin position="443"/>
        <end position="463"/>
    </location>
</feature>
<dbReference type="InterPro" id="IPR025958">
    <property type="entry name" value="SID1_TM_fam"/>
</dbReference>
<comment type="similarity">
    <text evidence="2">Belongs to the SID1 family.</text>
</comment>
<evidence type="ECO:0000256" key="7">
    <source>
        <dbReference type="ARBA" id="ARBA00023180"/>
    </source>
</evidence>
<evidence type="ECO:0000256" key="4">
    <source>
        <dbReference type="ARBA" id="ARBA00022729"/>
    </source>
</evidence>